<name>A0A1D2NJN7_ORCCI</name>
<evidence type="ECO:0000256" key="1">
    <source>
        <dbReference type="SAM" id="SignalP"/>
    </source>
</evidence>
<evidence type="ECO:0000313" key="2">
    <source>
        <dbReference type="EMBL" id="ODN05480.1"/>
    </source>
</evidence>
<dbReference type="Proteomes" id="UP000094527">
    <property type="component" value="Unassembled WGS sequence"/>
</dbReference>
<keyword evidence="1" id="KW-0732">Signal</keyword>
<feature type="signal peptide" evidence="1">
    <location>
        <begin position="1"/>
        <end position="26"/>
    </location>
</feature>
<reference evidence="2 3" key="1">
    <citation type="journal article" date="2016" name="Genome Biol. Evol.">
        <title>Gene Family Evolution Reflects Adaptation to Soil Environmental Stressors in the Genome of the Collembolan Orchesella cincta.</title>
        <authorList>
            <person name="Faddeeva-Vakhrusheva A."/>
            <person name="Derks M.F."/>
            <person name="Anvar S.Y."/>
            <person name="Agamennone V."/>
            <person name="Suring W."/>
            <person name="Smit S."/>
            <person name="van Straalen N.M."/>
            <person name="Roelofs D."/>
        </authorList>
    </citation>
    <scope>NUCLEOTIDE SEQUENCE [LARGE SCALE GENOMIC DNA]</scope>
    <source>
        <tissue evidence="2">Mixed pool</tissue>
    </source>
</reference>
<evidence type="ECO:0000313" key="3">
    <source>
        <dbReference type="Proteomes" id="UP000094527"/>
    </source>
</evidence>
<organism evidence="2 3">
    <name type="scientific">Orchesella cincta</name>
    <name type="common">Springtail</name>
    <name type="synonym">Podura cincta</name>
    <dbReference type="NCBI Taxonomy" id="48709"/>
    <lineage>
        <taxon>Eukaryota</taxon>
        <taxon>Metazoa</taxon>
        <taxon>Ecdysozoa</taxon>
        <taxon>Arthropoda</taxon>
        <taxon>Hexapoda</taxon>
        <taxon>Collembola</taxon>
        <taxon>Entomobryomorpha</taxon>
        <taxon>Entomobryoidea</taxon>
        <taxon>Orchesellidae</taxon>
        <taxon>Orchesellinae</taxon>
        <taxon>Orchesella</taxon>
    </lineage>
</organism>
<comment type="caution">
    <text evidence="2">The sequence shown here is derived from an EMBL/GenBank/DDBJ whole genome shotgun (WGS) entry which is preliminary data.</text>
</comment>
<evidence type="ECO:0008006" key="4">
    <source>
        <dbReference type="Google" id="ProtNLM"/>
    </source>
</evidence>
<sequence length="207" mass="22960">MGLQFGKRDLVVSLVLWFALIWKAQANYVENERNKNLWGPGLHFRRRLFLETTPPVTPVCIQDLTCFVCSEEDDIGCGYPDTPSQYLKSCKTLIPCSTAAFGPSSENPNQSYLCYKTFDPYTRKLSRSCQTTASLPEYVGASSTTGCTTSRHINPAGKIGTRCICNMNGCNNGSIYIPPNDYSKGYTPISIPFLIIFLGALNLLKVE</sequence>
<dbReference type="EMBL" id="LJIJ01000022">
    <property type="protein sequence ID" value="ODN05480.1"/>
    <property type="molecule type" value="Genomic_DNA"/>
</dbReference>
<dbReference type="AlphaFoldDB" id="A0A1D2NJN7"/>
<feature type="chain" id="PRO_5008905653" description="Protein sleepless" evidence="1">
    <location>
        <begin position="27"/>
        <end position="207"/>
    </location>
</feature>
<keyword evidence="3" id="KW-1185">Reference proteome</keyword>
<accession>A0A1D2NJN7</accession>
<proteinExistence type="predicted"/>
<protein>
    <recommendedName>
        <fullName evidence="4">Protein sleepless</fullName>
    </recommendedName>
</protein>
<gene>
    <name evidence="2" type="ORF">Ocin01_01178</name>
</gene>